<sequence length="104" mass="11621">MSSSSMTAWSTTKSLTSSSKHQPLNHAPDPHCIFIFFFLYPEPLILILTDYCMPAGMNGHDLLLAIKVYVSQMVLKELLQKPLKVKDLDKLRSYAKAAVPVPNS</sequence>
<reference evidence="1 2" key="1">
    <citation type="journal article" date="2023" name="G3 (Bethesda)">
        <title>A chromosome-length genome assembly and annotation of blackberry (Rubus argutus, cv. 'Hillquist').</title>
        <authorList>
            <person name="Bruna T."/>
            <person name="Aryal R."/>
            <person name="Dudchenko O."/>
            <person name="Sargent D.J."/>
            <person name="Mead D."/>
            <person name="Buti M."/>
            <person name="Cavallini A."/>
            <person name="Hytonen T."/>
            <person name="Andres J."/>
            <person name="Pham M."/>
            <person name="Weisz D."/>
            <person name="Mascagni F."/>
            <person name="Usai G."/>
            <person name="Natali L."/>
            <person name="Bassil N."/>
            <person name="Fernandez G.E."/>
            <person name="Lomsadze A."/>
            <person name="Armour M."/>
            <person name="Olukolu B."/>
            <person name="Poorten T."/>
            <person name="Britton C."/>
            <person name="Davik J."/>
            <person name="Ashrafi H."/>
            <person name="Aiden E.L."/>
            <person name="Borodovsky M."/>
            <person name="Worthington M."/>
        </authorList>
    </citation>
    <scope>NUCLEOTIDE SEQUENCE [LARGE SCALE GENOMIC DNA]</scope>
    <source>
        <strain evidence="1">PI 553951</strain>
    </source>
</reference>
<proteinExistence type="predicted"/>
<evidence type="ECO:0000313" key="2">
    <source>
        <dbReference type="Proteomes" id="UP001457282"/>
    </source>
</evidence>
<dbReference type="EMBL" id="JBEDUW010000002">
    <property type="protein sequence ID" value="KAK9941537.1"/>
    <property type="molecule type" value="Genomic_DNA"/>
</dbReference>
<protein>
    <submittedName>
        <fullName evidence="1">Uncharacterized protein</fullName>
    </submittedName>
</protein>
<keyword evidence="2" id="KW-1185">Reference proteome</keyword>
<accession>A0AAW1Y131</accession>
<dbReference type="AlphaFoldDB" id="A0AAW1Y131"/>
<evidence type="ECO:0000313" key="1">
    <source>
        <dbReference type="EMBL" id="KAK9941537.1"/>
    </source>
</evidence>
<dbReference type="Proteomes" id="UP001457282">
    <property type="component" value="Unassembled WGS sequence"/>
</dbReference>
<gene>
    <name evidence="1" type="ORF">M0R45_007241</name>
</gene>
<comment type="caution">
    <text evidence="1">The sequence shown here is derived from an EMBL/GenBank/DDBJ whole genome shotgun (WGS) entry which is preliminary data.</text>
</comment>
<name>A0AAW1Y131_RUBAR</name>
<organism evidence="1 2">
    <name type="scientific">Rubus argutus</name>
    <name type="common">Southern blackberry</name>
    <dbReference type="NCBI Taxonomy" id="59490"/>
    <lineage>
        <taxon>Eukaryota</taxon>
        <taxon>Viridiplantae</taxon>
        <taxon>Streptophyta</taxon>
        <taxon>Embryophyta</taxon>
        <taxon>Tracheophyta</taxon>
        <taxon>Spermatophyta</taxon>
        <taxon>Magnoliopsida</taxon>
        <taxon>eudicotyledons</taxon>
        <taxon>Gunneridae</taxon>
        <taxon>Pentapetalae</taxon>
        <taxon>rosids</taxon>
        <taxon>fabids</taxon>
        <taxon>Rosales</taxon>
        <taxon>Rosaceae</taxon>
        <taxon>Rosoideae</taxon>
        <taxon>Rosoideae incertae sedis</taxon>
        <taxon>Rubus</taxon>
    </lineage>
</organism>